<sequence length="427" mass="46910">MRWHVSSIHGDDRNDGKSPESALRTLWAAAGLPFSNGDELLLECGSVFTHEALHLRSVDGLRISTYGEGPRPVVDAMGQGIWWQDYGCLLDNPHHVWQGYVSTSLLLFDCNGIEVSGVEVRNSDAGIIGEGYSDSGKMDRTGIAVIARDRGTVHDISLHDLVIDEVDGNVYDKHMANGGIIMCALLPENEKATGPSRFKNVLVESCTLYNISRWGVSIGYTYAHAHFARARLADELYPQWGHEEIVVRNVFCSHIGGDAITVMYSLRPVVEHCQSESVAGEMNDRIYQHPGKRMGKVAAAIWPWKCKTALFTDNLAIDTRLNQDGQAWDCDSGDGTIYSHNASWTNEGGAVMFCMPEAVGSIFKGNVSHDDLGGTFSPADNPDALVSGNHIHRRASVPNRRARMHGVMEEVDNTVEIIHAGQIPSWI</sequence>
<dbReference type="InterPro" id="IPR012334">
    <property type="entry name" value="Pectin_lyas_fold"/>
</dbReference>
<reference evidence="1" key="1">
    <citation type="submission" date="2020-10" db="EMBL/GenBank/DDBJ databases">
        <authorList>
            <person name="Gilroy R."/>
        </authorList>
    </citation>
    <scope>NUCLEOTIDE SEQUENCE</scope>
    <source>
        <strain evidence="1">11167</strain>
    </source>
</reference>
<dbReference type="InterPro" id="IPR011050">
    <property type="entry name" value="Pectin_lyase_fold/virulence"/>
</dbReference>
<accession>A0A9D9EAI1</accession>
<protein>
    <submittedName>
        <fullName evidence="1">Polyhydroxyalkanoate depolymerase</fullName>
    </submittedName>
</protein>
<comment type="caution">
    <text evidence="1">The sequence shown here is derived from an EMBL/GenBank/DDBJ whole genome shotgun (WGS) entry which is preliminary data.</text>
</comment>
<organism evidence="1 2">
    <name type="scientific">Candidatus Aphodenecus pullistercoris</name>
    <dbReference type="NCBI Taxonomy" id="2840669"/>
    <lineage>
        <taxon>Bacteria</taxon>
        <taxon>Pseudomonadati</taxon>
        <taxon>Spirochaetota</taxon>
        <taxon>Spirochaetia</taxon>
        <taxon>Spirochaetales</taxon>
        <taxon>Candidatus Aphodenecus</taxon>
    </lineage>
</organism>
<dbReference type="EMBL" id="JADIMU010000035">
    <property type="protein sequence ID" value="MBO8443215.1"/>
    <property type="molecule type" value="Genomic_DNA"/>
</dbReference>
<gene>
    <name evidence="1" type="ORF">IAC42_05590</name>
</gene>
<name>A0A9D9EAI1_9SPIR</name>
<dbReference type="Gene3D" id="2.160.20.10">
    <property type="entry name" value="Single-stranded right-handed beta-helix, Pectin lyase-like"/>
    <property type="match status" value="1"/>
</dbReference>
<reference evidence="1" key="2">
    <citation type="journal article" date="2021" name="PeerJ">
        <title>Extensive microbial diversity within the chicken gut microbiome revealed by metagenomics and culture.</title>
        <authorList>
            <person name="Gilroy R."/>
            <person name="Ravi A."/>
            <person name="Getino M."/>
            <person name="Pursley I."/>
            <person name="Horton D.L."/>
            <person name="Alikhan N.F."/>
            <person name="Baker D."/>
            <person name="Gharbi K."/>
            <person name="Hall N."/>
            <person name="Watson M."/>
            <person name="Adriaenssens E.M."/>
            <person name="Foster-Nyarko E."/>
            <person name="Jarju S."/>
            <person name="Secka A."/>
            <person name="Antonio M."/>
            <person name="Oren A."/>
            <person name="Chaudhuri R.R."/>
            <person name="La Ragione R."/>
            <person name="Hildebrand F."/>
            <person name="Pallen M.J."/>
        </authorList>
    </citation>
    <scope>NUCLEOTIDE SEQUENCE</scope>
    <source>
        <strain evidence="1">11167</strain>
    </source>
</reference>
<proteinExistence type="predicted"/>
<dbReference type="AlphaFoldDB" id="A0A9D9EAI1"/>
<evidence type="ECO:0000313" key="2">
    <source>
        <dbReference type="Proteomes" id="UP000823633"/>
    </source>
</evidence>
<evidence type="ECO:0000313" key="1">
    <source>
        <dbReference type="EMBL" id="MBO8443215.1"/>
    </source>
</evidence>
<dbReference type="SUPFAM" id="SSF51126">
    <property type="entry name" value="Pectin lyase-like"/>
    <property type="match status" value="1"/>
</dbReference>
<dbReference type="Proteomes" id="UP000823633">
    <property type="component" value="Unassembled WGS sequence"/>
</dbReference>